<dbReference type="InterPro" id="IPR011761">
    <property type="entry name" value="ATP-grasp"/>
</dbReference>
<gene>
    <name evidence="3" type="ORF">EDM21_16785</name>
</gene>
<feature type="domain" description="ATP-grasp" evidence="2">
    <location>
        <begin position="117"/>
        <end position="299"/>
    </location>
</feature>
<dbReference type="AlphaFoldDB" id="A0A7X3FK72"/>
<dbReference type="PROSITE" id="PS50975">
    <property type="entry name" value="ATP_GRASP"/>
    <property type="match status" value="1"/>
</dbReference>
<evidence type="ECO:0000313" key="4">
    <source>
        <dbReference type="Proteomes" id="UP000490800"/>
    </source>
</evidence>
<accession>A0A7X3FK72</accession>
<keyword evidence="4" id="KW-1185">Reference proteome</keyword>
<protein>
    <submittedName>
        <fullName evidence="3">ATP-grasp domain-containing protein</fullName>
    </submittedName>
</protein>
<dbReference type="Proteomes" id="UP000490800">
    <property type="component" value="Unassembled WGS sequence"/>
</dbReference>
<dbReference type="Gene3D" id="3.40.50.20">
    <property type="match status" value="1"/>
</dbReference>
<dbReference type="GO" id="GO:0046872">
    <property type="term" value="F:metal ion binding"/>
    <property type="evidence" value="ECO:0007669"/>
    <property type="project" value="InterPro"/>
</dbReference>
<dbReference type="Pfam" id="PF02655">
    <property type="entry name" value="ATP-grasp_3"/>
    <property type="match status" value="1"/>
</dbReference>
<evidence type="ECO:0000259" key="2">
    <source>
        <dbReference type="PROSITE" id="PS50975"/>
    </source>
</evidence>
<keyword evidence="1" id="KW-0547">Nucleotide-binding</keyword>
<dbReference type="Gene3D" id="3.30.470.20">
    <property type="entry name" value="ATP-grasp fold, B domain"/>
    <property type="match status" value="1"/>
</dbReference>
<proteinExistence type="predicted"/>
<dbReference type="InterPro" id="IPR003806">
    <property type="entry name" value="ATP-grasp_PylC-type"/>
</dbReference>
<evidence type="ECO:0000313" key="3">
    <source>
        <dbReference type="EMBL" id="MVP01155.1"/>
    </source>
</evidence>
<organism evidence="3 4">
    <name type="scientific">Paenibacillus lutrae</name>
    <dbReference type="NCBI Taxonomy" id="2078573"/>
    <lineage>
        <taxon>Bacteria</taxon>
        <taxon>Bacillati</taxon>
        <taxon>Bacillota</taxon>
        <taxon>Bacilli</taxon>
        <taxon>Bacillales</taxon>
        <taxon>Paenibacillaceae</taxon>
        <taxon>Paenibacillus</taxon>
    </lineage>
</organism>
<evidence type="ECO:0000256" key="1">
    <source>
        <dbReference type="PROSITE-ProRule" id="PRU00409"/>
    </source>
</evidence>
<name>A0A7X3FK72_9BACL</name>
<dbReference type="SUPFAM" id="SSF56059">
    <property type="entry name" value="Glutathione synthetase ATP-binding domain-like"/>
    <property type="match status" value="1"/>
</dbReference>
<sequence length="400" mass="45412">MRVLITGARSYTALDMARRLQLGGCSVYAADCVRYPVSAGSRALTRCFYLSSPREDLQGFIRGLQAVIRRERIQLLLPSSEEILYLAPFLEELEADCRVFCAPFEQLKMLHNKWTFSQLTEECLIQTPETVLMRTPEDMAGLRLPAGSYVFKPVYSRFASRTVIAPERFPAGVKPSEEDPWIAQKYVRGRELCSYHLAVDGVIAAQSCYEPVYRLGKASGYYFEPVQHPRISSFAAELVRKLNFTGHISFDFIEEESGHLFVLECNPRSTSGLHLVSRRDFVKPVLEFGLARASIDGIEPLTDARLEEKTGGSATSAKPRMIAYAMLGNPFYHGLRGVKRWLRDYGRAEDVLWDRADPWVIPYHVLSLAETVYDSLTRRISFKDAATANIEWDGEPEWNR</sequence>
<reference evidence="3 4" key="1">
    <citation type="journal article" date="2019" name="Microorganisms">
        <title>Paenibacillus lutrae sp. nov., A Chitinolytic Species Isolated from A River Otter in Castril Natural Park, Granada, Spain.</title>
        <authorList>
            <person name="Rodriguez M."/>
            <person name="Reina J.C."/>
            <person name="Bejar V."/>
            <person name="Llamas I."/>
        </authorList>
    </citation>
    <scope>NUCLEOTIDE SEQUENCE [LARGE SCALE GENOMIC DNA]</scope>
    <source>
        <strain evidence="3 4">N10</strain>
    </source>
</reference>
<dbReference type="RefSeq" id="WP_157337298.1">
    <property type="nucleotide sequence ID" value="NZ_RHLK01000010.1"/>
</dbReference>
<dbReference type="GO" id="GO:0005524">
    <property type="term" value="F:ATP binding"/>
    <property type="evidence" value="ECO:0007669"/>
    <property type="project" value="UniProtKB-UniRule"/>
</dbReference>
<dbReference type="OrthoDB" id="40611at2"/>
<comment type="caution">
    <text evidence="3">The sequence shown here is derived from an EMBL/GenBank/DDBJ whole genome shotgun (WGS) entry which is preliminary data.</text>
</comment>
<dbReference type="EMBL" id="RHLK01000010">
    <property type="protein sequence ID" value="MVP01155.1"/>
    <property type="molecule type" value="Genomic_DNA"/>
</dbReference>
<keyword evidence="1" id="KW-0067">ATP-binding</keyword>